<keyword evidence="1" id="KW-0391">Immunity</keyword>
<dbReference type="PANTHER" id="PTHR23266">
    <property type="entry name" value="IMMUNOGLOBULIN HEAVY CHAIN"/>
    <property type="match status" value="1"/>
</dbReference>
<dbReference type="GO" id="GO:0002250">
    <property type="term" value="P:adaptive immune response"/>
    <property type="evidence" value="ECO:0007669"/>
    <property type="project" value="UniProtKB-KW"/>
</dbReference>
<feature type="compositionally biased region" description="Polar residues" evidence="4">
    <location>
        <begin position="86"/>
        <end position="96"/>
    </location>
</feature>
<dbReference type="Pfam" id="PF07686">
    <property type="entry name" value="V-set"/>
    <property type="match status" value="1"/>
</dbReference>
<dbReference type="InterPro" id="IPR013106">
    <property type="entry name" value="Ig_V-set"/>
</dbReference>
<evidence type="ECO:0000313" key="7">
    <source>
        <dbReference type="Proteomes" id="UP001066276"/>
    </source>
</evidence>
<dbReference type="SMART" id="SM00406">
    <property type="entry name" value="IGv"/>
    <property type="match status" value="1"/>
</dbReference>
<dbReference type="SMART" id="SM00409">
    <property type="entry name" value="IG"/>
    <property type="match status" value="1"/>
</dbReference>
<gene>
    <name evidence="6" type="ORF">NDU88_003803</name>
</gene>
<dbReference type="InterPro" id="IPR003599">
    <property type="entry name" value="Ig_sub"/>
</dbReference>
<dbReference type="InterPro" id="IPR013783">
    <property type="entry name" value="Ig-like_fold"/>
</dbReference>
<comment type="caution">
    <text evidence="6">The sequence shown here is derived from an EMBL/GenBank/DDBJ whole genome shotgun (WGS) entry which is preliminary data.</text>
</comment>
<feature type="domain" description="Ig-like" evidence="5">
    <location>
        <begin position="142"/>
        <end position="239"/>
    </location>
</feature>
<keyword evidence="7" id="KW-1185">Reference proteome</keyword>
<dbReference type="PROSITE" id="PS50835">
    <property type="entry name" value="IG_LIKE"/>
    <property type="match status" value="1"/>
</dbReference>
<sequence length="454" mass="49864">MIQQLIDISQEQYERHKLEVDQLTQRIDEANWGDISIKNYAILNNVIDNYEADIIQRKNRKFRRDLRDYQQGRVYTFSKKYDHVQDSNPPSDTMSCPDTIPSLEIETSDDSEGDPTTRPRVNFLEEARRFRLGSLQESRVLPQVTLQESGPGTVKPSETLKLTCKVTGFSITTSGSCWYWIRQPPGKGLEWLGRICASGSTYYSEPLKSRLSATSDTSLNEFYLQMSNMRAEDTATFYCARESQSLFAVWGPDLARVLQRVARSPAACRFTSSVPFTPGGTRGPRSLLAVWGPDLARALQNALHSPTACCFTSSVPFTPGGTHSPRSLSAVWGPDLARALQSAPRSPAACCFTSSVPFTPGGTRGPRSPFAVWGPDLVRALQSTPHSPTACRFTSSVPFTPGGTHGPRSLSAIWGPDLAWALQIVPRSPAACCFTSSVPFTPGGTRGPRSLSAV</sequence>
<organism evidence="6 7">
    <name type="scientific">Pleurodeles waltl</name>
    <name type="common">Iberian ribbed newt</name>
    <dbReference type="NCBI Taxonomy" id="8319"/>
    <lineage>
        <taxon>Eukaryota</taxon>
        <taxon>Metazoa</taxon>
        <taxon>Chordata</taxon>
        <taxon>Craniata</taxon>
        <taxon>Vertebrata</taxon>
        <taxon>Euteleostomi</taxon>
        <taxon>Amphibia</taxon>
        <taxon>Batrachia</taxon>
        <taxon>Caudata</taxon>
        <taxon>Salamandroidea</taxon>
        <taxon>Salamandridae</taxon>
        <taxon>Pleurodelinae</taxon>
        <taxon>Pleurodeles</taxon>
    </lineage>
</organism>
<dbReference type="AlphaFoldDB" id="A0AAV7QA10"/>
<evidence type="ECO:0000259" key="5">
    <source>
        <dbReference type="PROSITE" id="PS50835"/>
    </source>
</evidence>
<dbReference type="Gene3D" id="2.60.40.10">
    <property type="entry name" value="Immunoglobulins"/>
    <property type="match status" value="1"/>
</dbReference>
<evidence type="ECO:0000256" key="4">
    <source>
        <dbReference type="SAM" id="MobiDB-lite"/>
    </source>
</evidence>
<dbReference type="InterPro" id="IPR007110">
    <property type="entry name" value="Ig-like_dom"/>
</dbReference>
<dbReference type="InterPro" id="IPR036179">
    <property type="entry name" value="Ig-like_dom_sf"/>
</dbReference>
<evidence type="ECO:0000313" key="6">
    <source>
        <dbReference type="EMBL" id="KAJ1137397.1"/>
    </source>
</evidence>
<keyword evidence="3" id="KW-1280">Immunoglobulin</keyword>
<dbReference type="GO" id="GO:0005576">
    <property type="term" value="C:extracellular region"/>
    <property type="evidence" value="ECO:0007669"/>
    <property type="project" value="UniProtKB-ARBA"/>
</dbReference>
<evidence type="ECO:0000256" key="3">
    <source>
        <dbReference type="ARBA" id="ARBA00043265"/>
    </source>
</evidence>
<protein>
    <recommendedName>
        <fullName evidence="5">Ig-like domain-containing protein</fullName>
    </recommendedName>
</protein>
<evidence type="ECO:0000256" key="1">
    <source>
        <dbReference type="ARBA" id="ARBA00022859"/>
    </source>
</evidence>
<dbReference type="Proteomes" id="UP001066276">
    <property type="component" value="Chromosome 6"/>
</dbReference>
<proteinExistence type="predicted"/>
<reference evidence="6" key="1">
    <citation type="journal article" date="2022" name="bioRxiv">
        <title>Sequencing and chromosome-scale assembly of the giantPleurodeles waltlgenome.</title>
        <authorList>
            <person name="Brown T."/>
            <person name="Elewa A."/>
            <person name="Iarovenko S."/>
            <person name="Subramanian E."/>
            <person name="Araus A.J."/>
            <person name="Petzold A."/>
            <person name="Susuki M."/>
            <person name="Suzuki K.-i.T."/>
            <person name="Hayashi T."/>
            <person name="Toyoda A."/>
            <person name="Oliveira C."/>
            <person name="Osipova E."/>
            <person name="Leigh N.D."/>
            <person name="Simon A."/>
            <person name="Yun M.H."/>
        </authorList>
    </citation>
    <scope>NUCLEOTIDE SEQUENCE</scope>
    <source>
        <strain evidence="6">20211129_DDA</strain>
        <tissue evidence="6">Liver</tissue>
    </source>
</reference>
<dbReference type="InterPro" id="IPR050199">
    <property type="entry name" value="IgHV"/>
</dbReference>
<accession>A0AAV7QA10</accession>
<dbReference type="EMBL" id="JANPWB010000010">
    <property type="protein sequence ID" value="KAJ1137397.1"/>
    <property type="molecule type" value="Genomic_DNA"/>
</dbReference>
<evidence type="ECO:0000256" key="2">
    <source>
        <dbReference type="ARBA" id="ARBA00023130"/>
    </source>
</evidence>
<dbReference type="GO" id="GO:0019814">
    <property type="term" value="C:immunoglobulin complex"/>
    <property type="evidence" value="ECO:0007669"/>
    <property type="project" value="UniProtKB-KW"/>
</dbReference>
<name>A0AAV7QA10_PLEWA</name>
<dbReference type="FunFam" id="2.60.40.10:FF:001878">
    <property type="entry name" value="Immunoglobulin heavy variable 1-4"/>
    <property type="match status" value="1"/>
</dbReference>
<keyword evidence="2" id="KW-1064">Adaptive immunity</keyword>
<feature type="region of interest" description="Disordered" evidence="4">
    <location>
        <begin position="81"/>
        <end position="119"/>
    </location>
</feature>
<dbReference type="SUPFAM" id="SSF48726">
    <property type="entry name" value="Immunoglobulin"/>
    <property type="match status" value="1"/>
</dbReference>